<reference evidence="2" key="1">
    <citation type="journal article" date="2019" name="Int. J. Syst. Evol. Microbiol.">
        <title>The Global Catalogue of Microorganisms (GCM) 10K type strain sequencing project: providing services to taxonomists for standard genome sequencing and annotation.</title>
        <authorList>
            <consortium name="The Broad Institute Genomics Platform"/>
            <consortium name="The Broad Institute Genome Sequencing Center for Infectious Disease"/>
            <person name="Wu L."/>
            <person name="Ma J."/>
        </authorList>
    </citation>
    <scope>NUCLEOTIDE SEQUENCE [LARGE SCALE GENOMIC DNA]</scope>
    <source>
        <strain evidence="2">NBRC 111981</strain>
    </source>
</reference>
<evidence type="ECO:0000313" key="1">
    <source>
        <dbReference type="EMBL" id="GLQ88336.1"/>
    </source>
</evidence>
<protein>
    <submittedName>
        <fullName evidence="1">Uncharacterized protein</fullName>
    </submittedName>
</protein>
<comment type="caution">
    <text evidence="1">The sequence shown here is derived from an EMBL/GenBank/DDBJ whole genome shotgun (WGS) entry which is preliminary data.</text>
</comment>
<gene>
    <name evidence="1" type="ORF">GCM10007898_19050</name>
</gene>
<evidence type="ECO:0000313" key="2">
    <source>
        <dbReference type="Proteomes" id="UP001156627"/>
    </source>
</evidence>
<dbReference type="RefSeq" id="WP_284331782.1">
    <property type="nucleotide sequence ID" value="NZ_BSOA01000015.1"/>
</dbReference>
<proteinExistence type="predicted"/>
<accession>A0ABQ5XAY3</accession>
<organism evidence="1 2">
    <name type="scientific">Dyella flagellata</name>
    <dbReference type="NCBI Taxonomy" id="1867833"/>
    <lineage>
        <taxon>Bacteria</taxon>
        <taxon>Pseudomonadati</taxon>
        <taxon>Pseudomonadota</taxon>
        <taxon>Gammaproteobacteria</taxon>
        <taxon>Lysobacterales</taxon>
        <taxon>Rhodanobacteraceae</taxon>
        <taxon>Dyella</taxon>
    </lineage>
</organism>
<dbReference type="Proteomes" id="UP001156627">
    <property type="component" value="Unassembled WGS sequence"/>
</dbReference>
<sequence length="98" mass="10961">MLRFDEFLNHGGRHLFEITMDEMPELQGIQGLRQGIKLACRVATAPARKGSTWCRIVEQLAARDGSCVYKQVAANTYRVVCTIPQRSEIIESPRAASP</sequence>
<keyword evidence="2" id="KW-1185">Reference proteome</keyword>
<name>A0ABQ5XAY3_9GAMM</name>
<dbReference type="EMBL" id="BSOA01000015">
    <property type="protein sequence ID" value="GLQ88336.1"/>
    <property type="molecule type" value="Genomic_DNA"/>
</dbReference>